<comment type="caution">
    <text evidence="2">The sequence shown here is derived from an EMBL/GenBank/DDBJ whole genome shotgun (WGS) entry which is preliminary data.</text>
</comment>
<feature type="transmembrane region" description="Helical" evidence="1">
    <location>
        <begin position="44"/>
        <end position="61"/>
    </location>
</feature>
<keyword evidence="1" id="KW-0472">Membrane</keyword>
<proteinExistence type="predicted"/>
<dbReference type="EMBL" id="BAABAO010000003">
    <property type="protein sequence ID" value="GAA4123752.1"/>
    <property type="molecule type" value="Genomic_DNA"/>
</dbReference>
<accession>A0ABP7XR47</accession>
<evidence type="ECO:0008006" key="4">
    <source>
        <dbReference type="Google" id="ProtNLM"/>
    </source>
</evidence>
<keyword evidence="1" id="KW-0812">Transmembrane</keyword>
<evidence type="ECO:0000313" key="3">
    <source>
        <dbReference type="Proteomes" id="UP001501333"/>
    </source>
</evidence>
<name>A0ABP7XR47_9FLAO</name>
<protein>
    <recommendedName>
        <fullName evidence="4">Zinc finger/thioredoxin putative domain-containing protein</fullName>
    </recommendedName>
</protein>
<organism evidence="2 3">
    <name type="scientific">Flavobacterium chungbukense</name>
    <dbReference type="NCBI Taxonomy" id="877464"/>
    <lineage>
        <taxon>Bacteria</taxon>
        <taxon>Pseudomonadati</taxon>
        <taxon>Bacteroidota</taxon>
        <taxon>Flavobacteriia</taxon>
        <taxon>Flavobacteriales</taxon>
        <taxon>Flavobacteriaceae</taxon>
        <taxon>Flavobacterium</taxon>
    </lineage>
</organism>
<reference evidence="3" key="1">
    <citation type="journal article" date="2019" name="Int. J. Syst. Evol. Microbiol.">
        <title>The Global Catalogue of Microorganisms (GCM) 10K type strain sequencing project: providing services to taxonomists for standard genome sequencing and annotation.</title>
        <authorList>
            <consortium name="The Broad Institute Genomics Platform"/>
            <consortium name="The Broad Institute Genome Sequencing Center for Infectious Disease"/>
            <person name="Wu L."/>
            <person name="Ma J."/>
        </authorList>
    </citation>
    <scope>NUCLEOTIDE SEQUENCE [LARGE SCALE GENOMIC DNA]</scope>
    <source>
        <strain evidence="3">JCM 17386</strain>
    </source>
</reference>
<dbReference type="Proteomes" id="UP001501333">
    <property type="component" value="Unassembled WGS sequence"/>
</dbReference>
<gene>
    <name evidence="2" type="ORF">GCM10022250_07720</name>
</gene>
<evidence type="ECO:0000313" key="2">
    <source>
        <dbReference type="EMBL" id="GAA4123752.1"/>
    </source>
</evidence>
<keyword evidence="3" id="KW-1185">Reference proteome</keyword>
<evidence type="ECO:0000256" key="1">
    <source>
        <dbReference type="SAM" id="Phobius"/>
    </source>
</evidence>
<sequence length="164" mass="19261">MIPLFPVGKTVNIECKSCKNIFYYEDLTLDGQEKLRNEKLESSIWMFSGTILLLLFLVYFANNYIQNKDDLTILIKEPTVGDVYNLKFSNGYYSTFKIDKITSDSVFTTHNDFDAYMPYEVDDLDKTENYSNKKVSYSKKELMQLYQNGEILKIRHKNYSLEAE</sequence>
<keyword evidence="1" id="KW-1133">Transmembrane helix</keyword>